<dbReference type="CDD" id="cd03025">
    <property type="entry name" value="DsbA_FrnE_like"/>
    <property type="match status" value="1"/>
</dbReference>
<dbReference type="InterPro" id="IPR036249">
    <property type="entry name" value="Thioredoxin-like_sf"/>
</dbReference>
<accession>A0A3N2DQH1</accession>
<name>A0A3N2DQH1_9GAMM</name>
<dbReference type="AlphaFoldDB" id="A0A3N2DQH1"/>
<dbReference type="EMBL" id="RKHR01000004">
    <property type="protein sequence ID" value="ROS01922.1"/>
    <property type="molecule type" value="Genomic_DNA"/>
</dbReference>
<keyword evidence="2" id="KW-1185">Reference proteome</keyword>
<evidence type="ECO:0008006" key="3">
    <source>
        <dbReference type="Google" id="ProtNLM"/>
    </source>
</evidence>
<evidence type="ECO:0000313" key="2">
    <source>
        <dbReference type="Proteomes" id="UP000275394"/>
    </source>
</evidence>
<dbReference type="SUPFAM" id="SSF52833">
    <property type="entry name" value="Thioredoxin-like"/>
    <property type="match status" value="1"/>
</dbReference>
<dbReference type="Gene3D" id="3.40.30.10">
    <property type="entry name" value="Glutaredoxin"/>
    <property type="match status" value="1"/>
</dbReference>
<dbReference type="Proteomes" id="UP000275394">
    <property type="component" value="Unassembled WGS sequence"/>
</dbReference>
<dbReference type="PANTHER" id="PTHR13887:SF54">
    <property type="entry name" value="DSBA FAMILY PROTEIN"/>
    <property type="match status" value="1"/>
</dbReference>
<organism evidence="1 2">
    <name type="scientific">Sinobacterium caligoides</name>
    <dbReference type="NCBI Taxonomy" id="933926"/>
    <lineage>
        <taxon>Bacteria</taxon>
        <taxon>Pseudomonadati</taxon>
        <taxon>Pseudomonadota</taxon>
        <taxon>Gammaproteobacteria</taxon>
        <taxon>Cellvibrionales</taxon>
        <taxon>Spongiibacteraceae</taxon>
        <taxon>Sinobacterium</taxon>
    </lineage>
</organism>
<reference evidence="1 2" key="1">
    <citation type="submission" date="2018-11" db="EMBL/GenBank/DDBJ databases">
        <title>Genomic Encyclopedia of Type Strains, Phase IV (KMG-IV): sequencing the most valuable type-strain genomes for metagenomic binning, comparative biology and taxonomic classification.</title>
        <authorList>
            <person name="Goeker M."/>
        </authorList>
    </citation>
    <scope>NUCLEOTIDE SEQUENCE [LARGE SCALE GENOMIC DNA]</scope>
    <source>
        <strain evidence="1 2">DSM 100316</strain>
    </source>
</reference>
<protein>
    <recommendedName>
        <fullName evidence="3">DSBA-like thioredoxin domain-containing protein</fullName>
    </recommendedName>
</protein>
<dbReference type="RefSeq" id="WP_123712902.1">
    <property type="nucleotide sequence ID" value="NZ_RKHR01000004.1"/>
</dbReference>
<proteinExistence type="predicted"/>
<evidence type="ECO:0000313" key="1">
    <source>
        <dbReference type="EMBL" id="ROS01922.1"/>
    </source>
</evidence>
<gene>
    <name evidence="1" type="ORF">EDC56_2371</name>
</gene>
<sequence>MAATLFYVHDPMCSWCWAYRPAWQQLKQLLPSELLVEYVVGGLAPDSDEPMPVDLQEDIQGYWRKIQQQLGTEFNFDFWSKNTPRRSTYEACRAVIAADKQGYAEAMIEAIQRGYYLQARNPSDRDVLVAMAKEQELDVAVFLADLDEADTEIRLLDDIAMARRWKVPGFPSLVLLVGDQLHHIEVNYQDPQLTLQQITALLDD</sequence>
<comment type="caution">
    <text evidence="1">The sequence shown here is derived from an EMBL/GenBank/DDBJ whole genome shotgun (WGS) entry which is preliminary data.</text>
</comment>
<dbReference type="Pfam" id="PF13743">
    <property type="entry name" value="Thioredoxin_5"/>
    <property type="match status" value="1"/>
</dbReference>
<dbReference type="OrthoDB" id="9813770at2"/>
<dbReference type="PANTHER" id="PTHR13887">
    <property type="entry name" value="GLUTATHIONE S-TRANSFERASE KAPPA"/>
    <property type="match status" value="1"/>
</dbReference>